<feature type="transmembrane region" description="Helical" evidence="1">
    <location>
        <begin position="28"/>
        <end position="51"/>
    </location>
</feature>
<proteinExistence type="predicted"/>
<comment type="caution">
    <text evidence="3">The sequence shown here is derived from an EMBL/GenBank/DDBJ whole genome shotgun (WGS) entry which is preliminary data.</text>
</comment>
<keyword evidence="1" id="KW-0472">Membrane</keyword>
<protein>
    <submittedName>
        <fullName evidence="3">Pilus assembly protein</fullName>
    </submittedName>
</protein>
<dbReference type="EMBL" id="JABFCZ010000001">
    <property type="protein sequence ID" value="MBD1544760.1"/>
    <property type="molecule type" value="Genomic_DNA"/>
</dbReference>
<accession>A0A926NW47</accession>
<keyword evidence="1" id="KW-1133">Transmembrane helix</keyword>
<evidence type="ECO:0000259" key="2">
    <source>
        <dbReference type="Pfam" id="PF07811"/>
    </source>
</evidence>
<gene>
    <name evidence="3" type="ORF">HK439_00665</name>
</gene>
<dbReference type="Pfam" id="PF07811">
    <property type="entry name" value="TadE"/>
    <property type="match status" value="1"/>
</dbReference>
<evidence type="ECO:0000313" key="3">
    <source>
        <dbReference type="EMBL" id="MBD1544760.1"/>
    </source>
</evidence>
<dbReference type="AlphaFoldDB" id="A0A926NW47"/>
<reference evidence="3" key="1">
    <citation type="submission" date="2020-05" db="EMBL/GenBank/DDBJ databases">
        <title>Identification of trans-AT polyketide cluster in two marine bacteria, producers of a novel glutaramide-containing polyketide sesbanimide D and analogs.</title>
        <authorList>
            <person name="Kacar D."/>
            <person name="Rodriguez P."/>
            <person name="Canedo L."/>
            <person name="Gonzalez E."/>
            <person name="Galan B."/>
            <person name="De La Calle F."/>
            <person name="Garcia J.L."/>
        </authorList>
    </citation>
    <scope>NUCLEOTIDE SEQUENCE</scope>
    <source>
        <strain evidence="3">PHM038</strain>
    </source>
</reference>
<name>A0A926NW47_9HYPH</name>
<evidence type="ECO:0000256" key="1">
    <source>
        <dbReference type="SAM" id="Phobius"/>
    </source>
</evidence>
<organism evidence="3 4">
    <name type="scientific">Roseibium aggregatum</name>
    <dbReference type="NCBI Taxonomy" id="187304"/>
    <lineage>
        <taxon>Bacteria</taxon>
        <taxon>Pseudomonadati</taxon>
        <taxon>Pseudomonadota</taxon>
        <taxon>Alphaproteobacteria</taxon>
        <taxon>Hyphomicrobiales</taxon>
        <taxon>Stappiaceae</taxon>
        <taxon>Roseibium</taxon>
    </lineage>
</organism>
<keyword evidence="1" id="KW-0812">Transmembrane</keyword>
<dbReference type="Proteomes" id="UP000598467">
    <property type="component" value="Unassembled WGS sequence"/>
</dbReference>
<evidence type="ECO:0000313" key="4">
    <source>
        <dbReference type="Proteomes" id="UP000598467"/>
    </source>
</evidence>
<feature type="domain" description="TadE-like" evidence="2">
    <location>
        <begin position="22"/>
        <end position="64"/>
    </location>
</feature>
<dbReference type="InterPro" id="IPR012495">
    <property type="entry name" value="TadE-like_dom"/>
</dbReference>
<sequence length="185" mass="20548">MAGRLVRTAARIGARYSDDRRGVTAIEFAIVGIPFLMIVLGIVEMGLAFFVNRLVDNAVLESARIVRTGQAQKSSFSADDFKDEICTNLPSFLCNKDKFIVDVTTYTNFSGLNSMDSLFDENGDLKDSFNFNIGCSNSIVVARVVYRWPMFTALLQFDSGDTGSAERLLYSTAVFRNEPFPWSCS</sequence>